<dbReference type="EMBL" id="BARW01001861">
    <property type="protein sequence ID" value="GAI64729.1"/>
    <property type="molecule type" value="Genomic_DNA"/>
</dbReference>
<dbReference type="PANTHER" id="PTHR47099">
    <property type="entry name" value="METHYLCOBAMIDE:COM METHYLTRANSFERASE MTBA"/>
    <property type="match status" value="1"/>
</dbReference>
<evidence type="ECO:0000259" key="1">
    <source>
        <dbReference type="Pfam" id="PF01208"/>
    </source>
</evidence>
<evidence type="ECO:0000313" key="2">
    <source>
        <dbReference type="EMBL" id="GAI64729.1"/>
    </source>
</evidence>
<dbReference type="InterPro" id="IPR052024">
    <property type="entry name" value="Methanogen_methyltrans"/>
</dbReference>
<name>X1SAC1_9ZZZZ</name>
<reference evidence="2" key="1">
    <citation type="journal article" date="2014" name="Front. Microbiol.">
        <title>High frequency of phylogenetically diverse reductive dehalogenase-homologous genes in deep subseafloor sedimentary metagenomes.</title>
        <authorList>
            <person name="Kawai M."/>
            <person name="Futagami T."/>
            <person name="Toyoda A."/>
            <person name="Takaki Y."/>
            <person name="Nishi S."/>
            <person name="Hori S."/>
            <person name="Arai W."/>
            <person name="Tsubouchi T."/>
            <person name="Morono Y."/>
            <person name="Uchiyama I."/>
            <person name="Ito T."/>
            <person name="Fujiyama A."/>
            <person name="Inagaki F."/>
            <person name="Takami H."/>
        </authorList>
    </citation>
    <scope>NUCLEOTIDE SEQUENCE</scope>
    <source>
        <strain evidence="2">Expedition CK06-06</strain>
    </source>
</reference>
<dbReference type="InterPro" id="IPR000257">
    <property type="entry name" value="Uroporphyrinogen_deCOase"/>
</dbReference>
<dbReference type="GO" id="GO:0004853">
    <property type="term" value="F:uroporphyrinogen decarboxylase activity"/>
    <property type="evidence" value="ECO:0007669"/>
    <property type="project" value="InterPro"/>
</dbReference>
<sequence>MNEKRITGRERIFTLLKGGQVDHLPFMPITMQFACDRIGKKYYDYVMDHRILVGGQLKVAEEFDIDHVSCISDPTREAADCGASIIYTKDSPPAIDNQNALLADKTKLANLKMPAVLGGGRMHDRVKAAALFKDKIGDDKIIEGWIEGPCAEGADLRGINTIMMDFYEDPAFIRDLFELVIEMELNFAKYQIEAGVDLMGIGDAAASLIGPQLYEEFVWPYEKKLIDGVRKLGAAVRLHICGNTRSILAGMGRLGCEIVDLDYLTPVSEAREKWGR</sequence>
<dbReference type="InterPro" id="IPR038071">
    <property type="entry name" value="UROD/MetE-like_sf"/>
</dbReference>
<dbReference type="SUPFAM" id="SSF51726">
    <property type="entry name" value="UROD/MetE-like"/>
    <property type="match status" value="1"/>
</dbReference>
<proteinExistence type="predicted"/>
<protein>
    <recommendedName>
        <fullName evidence="1">Uroporphyrinogen decarboxylase (URO-D) domain-containing protein</fullName>
    </recommendedName>
</protein>
<feature type="non-terminal residue" evidence="2">
    <location>
        <position position="276"/>
    </location>
</feature>
<comment type="caution">
    <text evidence="2">The sequence shown here is derived from an EMBL/GenBank/DDBJ whole genome shotgun (WGS) entry which is preliminary data.</text>
</comment>
<dbReference type="PANTHER" id="PTHR47099:SF1">
    <property type="entry name" value="METHYLCOBAMIDE:COM METHYLTRANSFERASE MTBA"/>
    <property type="match status" value="1"/>
</dbReference>
<dbReference type="Gene3D" id="3.20.20.210">
    <property type="match status" value="1"/>
</dbReference>
<accession>X1SAC1</accession>
<organism evidence="2">
    <name type="scientific">marine sediment metagenome</name>
    <dbReference type="NCBI Taxonomy" id="412755"/>
    <lineage>
        <taxon>unclassified sequences</taxon>
        <taxon>metagenomes</taxon>
        <taxon>ecological metagenomes</taxon>
    </lineage>
</organism>
<feature type="domain" description="Uroporphyrinogen decarboxylase (URO-D)" evidence="1">
    <location>
        <begin position="8"/>
        <end position="272"/>
    </location>
</feature>
<gene>
    <name evidence="2" type="ORF">S12H4_05574</name>
</gene>
<dbReference type="GO" id="GO:0006779">
    <property type="term" value="P:porphyrin-containing compound biosynthetic process"/>
    <property type="evidence" value="ECO:0007669"/>
    <property type="project" value="InterPro"/>
</dbReference>
<dbReference type="AlphaFoldDB" id="X1SAC1"/>
<dbReference type="Pfam" id="PF01208">
    <property type="entry name" value="URO-D"/>
    <property type="match status" value="1"/>
</dbReference>